<dbReference type="AlphaFoldDB" id="A0A2W4JQS5"/>
<reference evidence="1" key="1">
    <citation type="submission" date="2018-05" db="EMBL/GenBank/DDBJ databases">
        <authorList>
            <person name="Lanie J.A."/>
            <person name="Ng W.-L."/>
            <person name="Kazmierczak K.M."/>
            <person name="Andrzejewski T.M."/>
            <person name="Davidsen T.M."/>
            <person name="Wayne K.J."/>
            <person name="Tettelin H."/>
            <person name="Glass J.I."/>
            <person name="Rusch D."/>
            <person name="Podicherti R."/>
            <person name="Tsui H.-C.T."/>
            <person name="Winkler M.E."/>
        </authorList>
    </citation>
    <scope>NUCLEOTIDE SEQUENCE</scope>
    <source>
        <strain evidence="1">ZC4RG45</strain>
    </source>
</reference>
<proteinExistence type="predicted"/>
<dbReference type="EMBL" id="QGUI01000020">
    <property type="protein sequence ID" value="PZN01341.1"/>
    <property type="molecule type" value="Genomic_DNA"/>
</dbReference>
<sequence>MDSRELTMTILAKLKDVNDHTGEFIAGLLSDDLSAAEQIAFAHRLVDVAELIRQRTTTPPIVVEGVVVDGSDARQTQRPGEG</sequence>
<gene>
    <name evidence="1" type="ORF">DIU77_00975</name>
</gene>
<protein>
    <submittedName>
        <fullName evidence="1">Uncharacterized protein</fullName>
    </submittedName>
</protein>
<name>A0A2W4JQS5_9PSEU</name>
<accession>A0A2W4JQS5</accession>
<comment type="caution">
    <text evidence="1">The sequence shown here is derived from an EMBL/GenBank/DDBJ whole genome shotgun (WGS) entry which is preliminary data.</text>
</comment>
<evidence type="ECO:0000313" key="1">
    <source>
        <dbReference type="EMBL" id="PZN01341.1"/>
    </source>
</evidence>
<organism evidence="1">
    <name type="scientific">Thermocrispum agreste</name>
    <dbReference type="NCBI Taxonomy" id="37925"/>
    <lineage>
        <taxon>Bacteria</taxon>
        <taxon>Bacillati</taxon>
        <taxon>Actinomycetota</taxon>
        <taxon>Actinomycetes</taxon>
        <taxon>Pseudonocardiales</taxon>
        <taxon>Pseudonocardiaceae</taxon>
        <taxon>Thermocrispum</taxon>
    </lineage>
</organism>